<proteinExistence type="predicted"/>
<protein>
    <submittedName>
        <fullName evidence="1">Uncharacterized protein</fullName>
    </submittedName>
</protein>
<sequence length="289" mass="33725">MDALHKVIETPELLELILLHLDARTLLHSQRTNRAFYELIKHSPYIQQALFFRPQSAANPKESIYRTNPLLRDAFPTWFKHSMSDSMISYHPIHWNNPSESSIFEALPWNSNPEATSAFKRQEASWRRMLVTQPPVLAFDIQRTAHHWDSDVKRGRIDFGKNDGLRMGILYDLVEQFLLREQPVAYFAVQWRMFPSGSKELLENEVKYTESFPGYEPYMAEILASNSDADETGKRWWESDFEPENRITLNLAYTPQCSVGIWPDPKPQFESDGFKDAGIRFEQDEGLDH</sequence>
<accession>A0ACC3D5A2</accession>
<dbReference type="EMBL" id="JAWDJW010007486">
    <property type="protein sequence ID" value="KAK3062065.1"/>
    <property type="molecule type" value="Genomic_DNA"/>
</dbReference>
<feature type="non-terminal residue" evidence="1">
    <location>
        <position position="289"/>
    </location>
</feature>
<reference evidence="1" key="1">
    <citation type="submission" date="2024-09" db="EMBL/GenBank/DDBJ databases">
        <title>Black Yeasts Isolated from many extreme environments.</title>
        <authorList>
            <person name="Coleine C."/>
            <person name="Stajich J.E."/>
            <person name="Selbmann L."/>
        </authorList>
    </citation>
    <scope>NUCLEOTIDE SEQUENCE</scope>
    <source>
        <strain evidence="1">CCFEE 5737</strain>
    </source>
</reference>
<keyword evidence="2" id="KW-1185">Reference proteome</keyword>
<evidence type="ECO:0000313" key="2">
    <source>
        <dbReference type="Proteomes" id="UP001186974"/>
    </source>
</evidence>
<evidence type="ECO:0000313" key="1">
    <source>
        <dbReference type="EMBL" id="KAK3062065.1"/>
    </source>
</evidence>
<name>A0ACC3D5A2_9PEZI</name>
<dbReference type="Proteomes" id="UP001186974">
    <property type="component" value="Unassembled WGS sequence"/>
</dbReference>
<organism evidence="1 2">
    <name type="scientific">Coniosporium uncinatum</name>
    <dbReference type="NCBI Taxonomy" id="93489"/>
    <lineage>
        <taxon>Eukaryota</taxon>
        <taxon>Fungi</taxon>
        <taxon>Dikarya</taxon>
        <taxon>Ascomycota</taxon>
        <taxon>Pezizomycotina</taxon>
        <taxon>Dothideomycetes</taxon>
        <taxon>Dothideomycetes incertae sedis</taxon>
        <taxon>Coniosporium</taxon>
    </lineage>
</organism>
<gene>
    <name evidence="1" type="ORF">LTS18_004893</name>
</gene>
<comment type="caution">
    <text evidence="1">The sequence shown here is derived from an EMBL/GenBank/DDBJ whole genome shotgun (WGS) entry which is preliminary data.</text>
</comment>